<dbReference type="InterPro" id="IPR023214">
    <property type="entry name" value="HAD_sf"/>
</dbReference>
<dbReference type="EMBL" id="JBDODL010000004">
    <property type="protein sequence ID" value="MES1917996.1"/>
    <property type="molecule type" value="Genomic_DNA"/>
</dbReference>
<dbReference type="Gene3D" id="3.40.50.1000">
    <property type="entry name" value="HAD superfamily/HAD-like"/>
    <property type="match status" value="1"/>
</dbReference>
<dbReference type="SUPFAM" id="SSF56784">
    <property type="entry name" value="HAD-like"/>
    <property type="match status" value="1"/>
</dbReference>
<dbReference type="PANTHER" id="PTHR10000:SF8">
    <property type="entry name" value="HAD SUPERFAMILY HYDROLASE-LIKE, TYPE 3"/>
    <property type="match status" value="1"/>
</dbReference>
<evidence type="ECO:0008006" key="3">
    <source>
        <dbReference type="Google" id="ProtNLM"/>
    </source>
</evidence>
<gene>
    <name evidence="1" type="ORF">MHBO_000031</name>
</gene>
<sequence>MSTRSIHSIAIDLDGTLLKSPINGETEKKISEDSKQILRKLDKMGVEIIICTGRMPSCVFPIIEKIGVNCSLVTFNGALAYSKLDKERERTIIYKQFLEGEMTNKIFNFAEKLGYSVNFYTDSVVYSICKDNKQKELIVKYIKLCSANYQYIENYNEFKCKKAPKLAIMVPTNKVDSIYEKAKNTFGTEVHIILGNFFIEFLCANTNKATGLCSLLKHLKIDVDKTVGIGDGNNDAEFLNFVGYGICMKNGSEKTKKLVF</sequence>
<dbReference type="InterPro" id="IPR006379">
    <property type="entry name" value="HAD-SF_hydro_IIB"/>
</dbReference>
<dbReference type="PROSITE" id="PS01229">
    <property type="entry name" value="COF_2"/>
    <property type="match status" value="1"/>
</dbReference>
<dbReference type="NCBIfam" id="TIGR00099">
    <property type="entry name" value="Cof-subfamily"/>
    <property type="match status" value="1"/>
</dbReference>
<dbReference type="Gene3D" id="3.30.1240.10">
    <property type="match status" value="1"/>
</dbReference>
<reference evidence="1 2" key="1">
    <citation type="journal article" date="2024" name="BMC Biol.">
        <title>Comparative genomics of Ascetosporea gives new insight into the evolutionary basis for animal parasitism in Rhizaria.</title>
        <authorList>
            <person name="Hiltunen Thoren M."/>
            <person name="Onut-Brannstrom I."/>
            <person name="Alfjorden A."/>
            <person name="Peckova H."/>
            <person name="Swords F."/>
            <person name="Hooper C."/>
            <person name="Holzer A.S."/>
            <person name="Bass D."/>
            <person name="Burki F."/>
        </authorList>
    </citation>
    <scope>NUCLEOTIDE SEQUENCE [LARGE SCALE GENOMIC DNA]</scope>
    <source>
        <strain evidence="1">20-A016</strain>
    </source>
</reference>
<evidence type="ECO:0000313" key="1">
    <source>
        <dbReference type="EMBL" id="MES1917996.1"/>
    </source>
</evidence>
<dbReference type="Pfam" id="PF08282">
    <property type="entry name" value="Hydrolase_3"/>
    <property type="match status" value="1"/>
</dbReference>
<organism evidence="1 2">
    <name type="scientific">Bonamia ostreae</name>
    <dbReference type="NCBI Taxonomy" id="126728"/>
    <lineage>
        <taxon>Eukaryota</taxon>
        <taxon>Sar</taxon>
        <taxon>Rhizaria</taxon>
        <taxon>Endomyxa</taxon>
        <taxon>Ascetosporea</taxon>
        <taxon>Haplosporida</taxon>
        <taxon>Bonamia</taxon>
    </lineage>
</organism>
<evidence type="ECO:0000313" key="2">
    <source>
        <dbReference type="Proteomes" id="UP001439008"/>
    </source>
</evidence>
<proteinExistence type="predicted"/>
<dbReference type="PANTHER" id="PTHR10000">
    <property type="entry name" value="PHOSPHOSERINE PHOSPHATASE"/>
    <property type="match status" value="1"/>
</dbReference>
<accession>A0ABV2AE48</accession>
<dbReference type="InterPro" id="IPR036412">
    <property type="entry name" value="HAD-like_sf"/>
</dbReference>
<dbReference type="Proteomes" id="UP001439008">
    <property type="component" value="Unassembled WGS sequence"/>
</dbReference>
<keyword evidence="2" id="KW-1185">Reference proteome</keyword>
<dbReference type="InterPro" id="IPR000150">
    <property type="entry name" value="Cof"/>
</dbReference>
<name>A0ABV2AE48_9EUKA</name>
<dbReference type="NCBIfam" id="TIGR01484">
    <property type="entry name" value="HAD-SF-IIB"/>
    <property type="match status" value="1"/>
</dbReference>
<comment type="caution">
    <text evidence="1">The sequence shown here is derived from an EMBL/GenBank/DDBJ whole genome shotgun (WGS) entry which is preliminary data.</text>
</comment>
<protein>
    <recommendedName>
        <fullName evidence="3">Haloacid dehalogenase-like hydrolase</fullName>
    </recommendedName>
</protein>